<evidence type="ECO:0000256" key="4">
    <source>
        <dbReference type="ARBA" id="ARBA00022619"/>
    </source>
</evidence>
<accession>A0A2H0N430</accession>
<dbReference type="EMBL" id="PCWN01000011">
    <property type="protein sequence ID" value="PIR03628.1"/>
    <property type="molecule type" value="Genomic_DNA"/>
</dbReference>
<dbReference type="UniPathway" id="UPA00275">
    <property type="reaction ID" value="UER00404"/>
</dbReference>
<dbReference type="EC" id="2.5.1.78" evidence="3 7"/>
<feature type="binding site" evidence="7">
    <location>
        <begin position="58"/>
        <end position="60"/>
    </location>
    <ligand>
        <name>5-amino-6-(D-ribitylamino)uracil</name>
        <dbReference type="ChEBI" id="CHEBI:15934"/>
    </ligand>
</feature>
<dbReference type="PANTHER" id="PTHR21058">
    <property type="entry name" value="6,7-DIMETHYL-8-RIBITYLLUMAZINE SYNTHASE DMRL SYNTHASE LUMAZINE SYNTHASE"/>
    <property type="match status" value="1"/>
</dbReference>
<evidence type="ECO:0000313" key="8">
    <source>
        <dbReference type="EMBL" id="PIR03628.1"/>
    </source>
</evidence>
<evidence type="ECO:0000256" key="5">
    <source>
        <dbReference type="ARBA" id="ARBA00022679"/>
    </source>
</evidence>
<keyword evidence="5 7" id="KW-0808">Transferase</keyword>
<evidence type="ECO:0000256" key="6">
    <source>
        <dbReference type="ARBA" id="ARBA00048785"/>
    </source>
</evidence>
<feature type="binding site" evidence="7">
    <location>
        <begin position="87"/>
        <end position="88"/>
    </location>
    <ligand>
        <name>(2S)-2-hydroxy-3-oxobutyl phosphate</name>
        <dbReference type="ChEBI" id="CHEBI:58830"/>
    </ligand>
</feature>
<dbReference type="InterPro" id="IPR002180">
    <property type="entry name" value="LS/RS"/>
</dbReference>
<dbReference type="Gene3D" id="3.40.50.960">
    <property type="entry name" value="Lumazine/riboflavin synthase"/>
    <property type="match status" value="1"/>
</dbReference>
<dbReference type="AlphaFoldDB" id="A0A2H0N430"/>
<comment type="similarity">
    <text evidence="2 7">Belongs to the DMRL synthase family.</text>
</comment>
<feature type="active site" description="Proton donor" evidence="7">
    <location>
        <position position="90"/>
    </location>
</feature>
<organism evidence="8 9">
    <name type="scientific">Candidatus Magasanikbacteria bacterium CG11_big_fil_rev_8_21_14_0_20_39_34</name>
    <dbReference type="NCBI Taxonomy" id="1974653"/>
    <lineage>
        <taxon>Bacteria</taxon>
        <taxon>Candidatus Magasanikiibacteriota</taxon>
    </lineage>
</organism>
<dbReference type="Proteomes" id="UP000229600">
    <property type="component" value="Unassembled WGS sequence"/>
</dbReference>
<feature type="binding site" evidence="7">
    <location>
        <begin position="82"/>
        <end position="84"/>
    </location>
    <ligand>
        <name>5-amino-6-(D-ribitylamino)uracil</name>
        <dbReference type="ChEBI" id="CHEBI:15934"/>
    </ligand>
</feature>
<dbReference type="InterPro" id="IPR034964">
    <property type="entry name" value="LS"/>
</dbReference>
<proteinExistence type="inferred from homology"/>
<comment type="caution">
    <text evidence="8">The sequence shown here is derived from an EMBL/GenBank/DDBJ whole genome shotgun (WGS) entry which is preliminary data.</text>
</comment>
<dbReference type="InterPro" id="IPR036467">
    <property type="entry name" value="LS/RS_sf"/>
</dbReference>
<comment type="pathway">
    <text evidence="1 7">Cofactor biosynthesis; riboflavin biosynthesis; riboflavin from 2-hydroxy-3-oxobutyl phosphate and 5-amino-6-(D-ribitylamino)uracil: step 1/2.</text>
</comment>
<gene>
    <name evidence="7" type="primary">ribH</name>
    <name evidence="8" type="ORF">COV59_05575</name>
</gene>
<evidence type="ECO:0000256" key="7">
    <source>
        <dbReference type="HAMAP-Rule" id="MF_00178"/>
    </source>
</evidence>
<dbReference type="NCBIfam" id="TIGR00114">
    <property type="entry name" value="lumazine-synth"/>
    <property type="match status" value="1"/>
</dbReference>
<comment type="catalytic activity">
    <reaction evidence="6 7">
        <text>(2S)-2-hydroxy-3-oxobutyl phosphate + 5-amino-6-(D-ribitylamino)uracil = 6,7-dimethyl-8-(1-D-ribityl)lumazine + phosphate + 2 H2O + H(+)</text>
        <dbReference type="Rhea" id="RHEA:26152"/>
        <dbReference type="ChEBI" id="CHEBI:15377"/>
        <dbReference type="ChEBI" id="CHEBI:15378"/>
        <dbReference type="ChEBI" id="CHEBI:15934"/>
        <dbReference type="ChEBI" id="CHEBI:43474"/>
        <dbReference type="ChEBI" id="CHEBI:58201"/>
        <dbReference type="ChEBI" id="CHEBI:58830"/>
        <dbReference type="EC" id="2.5.1.78"/>
    </reaction>
</comment>
<evidence type="ECO:0000256" key="2">
    <source>
        <dbReference type="ARBA" id="ARBA00007424"/>
    </source>
</evidence>
<dbReference type="HAMAP" id="MF_00178">
    <property type="entry name" value="Lumazine_synth"/>
    <property type="match status" value="1"/>
</dbReference>
<dbReference type="Pfam" id="PF00885">
    <property type="entry name" value="DMRL_synthase"/>
    <property type="match status" value="1"/>
</dbReference>
<feature type="binding site" evidence="7">
    <location>
        <position position="115"/>
    </location>
    <ligand>
        <name>5-amino-6-(D-ribitylamino)uracil</name>
        <dbReference type="ChEBI" id="CHEBI:15934"/>
    </ligand>
</feature>
<dbReference type="PANTHER" id="PTHR21058:SF0">
    <property type="entry name" value="6,7-DIMETHYL-8-RIBITYLLUMAZINE SYNTHASE"/>
    <property type="match status" value="1"/>
</dbReference>
<protein>
    <recommendedName>
        <fullName evidence="3 7">6,7-dimethyl-8-ribityllumazine synthase</fullName>
        <shortName evidence="7">DMRL synthase</shortName>
        <shortName evidence="7">LS</shortName>
        <shortName evidence="7">Lumazine synthase</shortName>
        <ecNumber evidence="3 7">2.5.1.78</ecNumber>
    </recommendedName>
</protein>
<dbReference type="CDD" id="cd09209">
    <property type="entry name" value="Lumazine_synthase-I"/>
    <property type="match status" value="1"/>
</dbReference>
<feature type="binding site" evidence="7">
    <location>
        <position position="129"/>
    </location>
    <ligand>
        <name>(2S)-2-hydroxy-3-oxobutyl phosphate</name>
        <dbReference type="ChEBI" id="CHEBI:58830"/>
    </ligand>
</feature>
<dbReference type="GO" id="GO:0000906">
    <property type="term" value="F:6,7-dimethyl-8-ribityllumazine synthase activity"/>
    <property type="evidence" value="ECO:0007669"/>
    <property type="project" value="UniProtKB-UniRule"/>
</dbReference>
<feature type="binding site" evidence="7">
    <location>
        <position position="24"/>
    </location>
    <ligand>
        <name>5-amino-6-(D-ribitylamino)uracil</name>
        <dbReference type="ChEBI" id="CHEBI:15934"/>
    </ligand>
</feature>
<comment type="function">
    <text evidence="7">Catalyzes the formation of 6,7-dimethyl-8-ribityllumazine by condensation of 5-amino-6-(D-ribitylamino)uracil with 3,4-dihydroxy-2-butanone 4-phosphate. This is the penultimate step in the biosynthesis of riboflavin.</text>
</comment>
<dbReference type="GO" id="GO:0009349">
    <property type="term" value="C:riboflavin synthase complex"/>
    <property type="evidence" value="ECO:0007669"/>
    <property type="project" value="UniProtKB-UniRule"/>
</dbReference>
<evidence type="ECO:0000256" key="3">
    <source>
        <dbReference type="ARBA" id="ARBA00012664"/>
    </source>
</evidence>
<dbReference type="SUPFAM" id="SSF52121">
    <property type="entry name" value="Lumazine synthase"/>
    <property type="match status" value="1"/>
</dbReference>
<sequence>MGKEAKFDTLDGSNVKVGIVAARWNDKYTYSLVEGCRESLVECNVKAENITGIFVPGAYEVPLGAKHLLDTTDVDVVVAVGCLIKGATMHFEYICEAVSQGIMRLNLDYGKPVIFGILTCLNEEQAQERSIGEHNHGIGWGKTAVEMVLLQQKKIGM</sequence>
<evidence type="ECO:0000313" key="9">
    <source>
        <dbReference type="Proteomes" id="UP000229600"/>
    </source>
</evidence>
<evidence type="ECO:0000256" key="1">
    <source>
        <dbReference type="ARBA" id="ARBA00004917"/>
    </source>
</evidence>
<dbReference type="GO" id="GO:0009231">
    <property type="term" value="P:riboflavin biosynthetic process"/>
    <property type="evidence" value="ECO:0007669"/>
    <property type="project" value="UniProtKB-UniRule"/>
</dbReference>
<keyword evidence="4 7" id="KW-0686">Riboflavin biosynthesis</keyword>
<name>A0A2H0N430_9BACT</name>
<reference evidence="8 9" key="1">
    <citation type="submission" date="2017-09" db="EMBL/GenBank/DDBJ databases">
        <title>Depth-based differentiation of microbial function through sediment-hosted aquifers and enrichment of novel symbionts in the deep terrestrial subsurface.</title>
        <authorList>
            <person name="Probst A.J."/>
            <person name="Ladd B."/>
            <person name="Jarett J.K."/>
            <person name="Geller-Mcgrath D.E."/>
            <person name="Sieber C.M."/>
            <person name="Emerson J.B."/>
            <person name="Anantharaman K."/>
            <person name="Thomas B.C."/>
            <person name="Malmstrom R."/>
            <person name="Stieglmeier M."/>
            <person name="Klingl A."/>
            <person name="Woyke T."/>
            <person name="Ryan C.M."/>
            <person name="Banfield J.F."/>
        </authorList>
    </citation>
    <scope>NUCLEOTIDE SEQUENCE [LARGE SCALE GENOMIC DNA]</scope>
    <source>
        <strain evidence="8">CG11_big_fil_rev_8_21_14_0_20_39_34</strain>
    </source>
</reference>